<dbReference type="AlphaFoldDB" id="A0A1Z3U5Q5"/>
<organism evidence="1 2">
    <name type="scientific">Brevundimonas vesicularis</name>
    <name type="common">Pseudomonas vesicularis</name>
    <dbReference type="NCBI Taxonomy" id="41276"/>
    <lineage>
        <taxon>Bacteria</taxon>
        <taxon>Pseudomonadati</taxon>
        <taxon>Pseudomonadota</taxon>
        <taxon>Alphaproteobacteria</taxon>
        <taxon>Caulobacterales</taxon>
        <taxon>Caulobacteraceae</taxon>
        <taxon>Brevundimonas</taxon>
    </lineage>
</organism>
<proteinExistence type="predicted"/>
<evidence type="ECO:0000313" key="2">
    <source>
        <dbReference type="Proteomes" id="UP000197050"/>
    </source>
</evidence>
<evidence type="ECO:0000313" key="1">
    <source>
        <dbReference type="EMBL" id="ASE38480.1"/>
    </source>
</evidence>
<dbReference type="GeneID" id="34013697"/>
<accession>A0A1Z3U5Q5</accession>
<dbReference type="RefSeq" id="WP_088582292.1">
    <property type="nucleotide sequence ID" value="NZ_CP022048.2"/>
</dbReference>
<dbReference type="EMBL" id="CP022048">
    <property type="protein sequence ID" value="ASE38480.1"/>
    <property type="molecule type" value="Genomic_DNA"/>
</dbReference>
<name>A0A1Z3U5Q5_BREVE</name>
<dbReference type="KEGG" id="bvc:CEP68_02580"/>
<reference evidence="2" key="1">
    <citation type="submission" date="2017-06" db="EMBL/GenBank/DDBJ databases">
        <title>FDA dAtabase for Regulatory Grade micrObial Sequences (FDA-ARGOS): Supporting development and validation of Infectious Disease Dx tests.</title>
        <authorList>
            <person name="Minogue T."/>
            <person name="Wolcott M."/>
            <person name="Wasieloski L."/>
            <person name="Aguilar W."/>
            <person name="Moore D."/>
            <person name="Tallon L."/>
            <person name="Sadzewicz L."/>
            <person name="Sengamalay N."/>
            <person name="Ott S."/>
            <person name="Godinez A."/>
            <person name="Nagaraj S."/>
            <person name="Nadendla S."/>
            <person name="Geyer C."/>
            <person name="Sichtig H."/>
        </authorList>
    </citation>
    <scope>NUCLEOTIDE SEQUENCE [LARGE SCALE GENOMIC DNA]</scope>
    <source>
        <strain evidence="2">FDAARGOS_289</strain>
    </source>
</reference>
<protein>
    <submittedName>
        <fullName evidence="1">Uncharacterized protein</fullName>
    </submittedName>
</protein>
<gene>
    <name evidence="1" type="ORF">CEP68_02580</name>
</gene>
<dbReference type="Proteomes" id="UP000197050">
    <property type="component" value="Chromosome"/>
</dbReference>
<sequence length="123" mass="12603">MAGPEKTDTERAAQEAERLAAAQAAMIAATEEAKASRLPSAVRALEVLNGNAMAAAMSALTEAVAANVDDLPRALGQQASEGTKQMLQRILNSFEGAQRDAQARIAALQPAPAVPPAAPEAEA</sequence>